<keyword evidence="5 6" id="KW-0560">Oxidoreductase</keyword>
<protein>
    <submittedName>
        <fullName evidence="10">Acyl-CoA dehydrogenase family protein</fullName>
    </submittedName>
</protein>
<evidence type="ECO:0000313" key="10">
    <source>
        <dbReference type="EMBL" id="MCT7657125.1"/>
    </source>
</evidence>
<keyword evidence="3 6" id="KW-0285">Flavoprotein</keyword>
<evidence type="ECO:0000259" key="8">
    <source>
        <dbReference type="Pfam" id="PF02770"/>
    </source>
</evidence>
<dbReference type="EMBL" id="JAODWD010000001">
    <property type="protein sequence ID" value="MCT7657125.1"/>
    <property type="molecule type" value="Genomic_DNA"/>
</dbReference>
<dbReference type="Pfam" id="PF02771">
    <property type="entry name" value="Acyl-CoA_dh_N"/>
    <property type="match status" value="1"/>
</dbReference>
<dbReference type="SUPFAM" id="SSF47203">
    <property type="entry name" value="Acyl-CoA dehydrogenase C-terminal domain-like"/>
    <property type="match status" value="1"/>
</dbReference>
<comment type="cofactor">
    <cofactor evidence="1 6">
        <name>FAD</name>
        <dbReference type="ChEBI" id="CHEBI:57692"/>
    </cofactor>
</comment>
<dbReference type="InterPro" id="IPR013786">
    <property type="entry name" value="AcylCoA_DH/ox_N"/>
</dbReference>
<comment type="caution">
    <text evidence="10">The sequence shown here is derived from an EMBL/GenBank/DDBJ whole genome shotgun (WGS) entry which is preliminary data.</text>
</comment>
<evidence type="ECO:0000259" key="9">
    <source>
        <dbReference type="Pfam" id="PF02771"/>
    </source>
</evidence>
<dbReference type="Gene3D" id="1.20.140.10">
    <property type="entry name" value="Butyryl-CoA Dehydrogenase, subunit A, domain 3"/>
    <property type="match status" value="1"/>
</dbReference>
<dbReference type="InterPro" id="IPR009100">
    <property type="entry name" value="AcylCoA_DH/oxidase_NM_dom_sf"/>
</dbReference>
<name>A0ABT2M4D8_9MYCO</name>
<gene>
    <name evidence="10" type="ORF">N4S67_01665</name>
</gene>
<feature type="domain" description="Acyl-CoA dehydrogenase/oxidase N-terminal" evidence="9">
    <location>
        <begin position="44"/>
        <end position="133"/>
    </location>
</feature>
<dbReference type="InterPro" id="IPR009075">
    <property type="entry name" value="AcylCo_DH/oxidase_C"/>
</dbReference>
<feature type="domain" description="Acyl-CoA dehydrogenase/oxidase C-terminal" evidence="7">
    <location>
        <begin position="246"/>
        <end position="397"/>
    </location>
</feature>
<evidence type="ECO:0000256" key="3">
    <source>
        <dbReference type="ARBA" id="ARBA00022630"/>
    </source>
</evidence>
<dbReference type="InterPro" id="IPR037069">
    <property type="entry name" value="AcylCoA_DH/ox_N_sf"/>
</dbReference>
<evidence type="ECO:0000256" key="2">
    <source>
        <dbReference type="ARBA" id="ARBA00009347"/>
    </source>
</evidence>
<evidence type="ECO:0000256" key="5">
    <source>
        <dbReference type="ARBA" id="ARBA00023002"/>
    </source>
</evidence>
<evidence type="ECO:0000313" key="11">
    <source>
        <dbReference type="Proteomes" id="UP001206639"/>
    </source>
</evidence>
<evidence type="ECO:0000259" key="7">
    <source>
        <dbReference type="Pfam" id="PF00441"/>
    </source>
</evidence>
<dbReference type="InterPro" id="IPR046373">
    <property type="entry name" value="Acyl-CoA_Oxase/DH_mid-dom_sf"/>
</dbReference>
<evidence type="ECO:0000256" key="1">
    <source>
        <dbReference type="ARBA" id="ARBA00001974"/>
    </source>
</evidence>
<dbReference type="RefSeq" id="WP_260991198.1">
    <property type="nucleotide sequence ID" value="NZ_JAODWD010000001.1"/>
</dbReference>
<evidence type="ECO:0000256" key="4">
    <source>
        <dbReference type="ARBA" id="ARBA00022827"/>
    </source>
</evidence>
<keyword evidence="4 6" id="KW-0274">FAD</keyword>
<comment type="similarity">
    <text evidence="2 6">Belongs to the acyl-CoA dehydrogenase family.</text>
</comment>
<dbReference type="PANTHER" id="PTHR43292:SF3">
    <property type="entry name" value="ACYL-COA DEHYDROGENASE FADE29"/>
    <property type="match status" value="1"/>
</dbReference>
<dbReference type="Pfam" id="PF00441">
    <property type="entry name" value="Acyl-CoA_dh_1"/>
    <property type="match status" value="1"/>
</dbReference>
<dbReference type="InterPro" id="IPR052161">
    <property type="entry name" value="Mycobact_Acyl-CoA_DH"/>
</dbReference>
<proteinExistence type="inferred from homology"/>
<accession>A0ABT2M4D8</accession>
<dbReference type="InterPro" id="IPR036250">
    <property type="entry name" value="AcylCo_DH-like_C"/>
</dbReference>
<dbReference type="Pfam" id="PF02770">
    <property type="entry name" value="Acyl-CoA_dh_M"/>
    <property type="match status" value="1"/>
</dbReference>
<reference evidence="11" key="1">
    <citation type="submission" date="2023-07" db="EMBL/GenBank/DDBJ databases">
        <authorList>
            <person name="Deng Y."/>
            <person name="Zhang Y.-Q."/>
        </authorList>
    </citation>
    <scope>NUCLEOTIDE SEQUENCE [LARGE SCALE GENOMIC DNA]</scope>
    <source>
        <strain evidence="11">CPCC 205710</strain>
    </source>
</reference>
<dbReference type="Proteomes" id="UP001206639">
    <property type="component" value="Unassembled WGS sequence"/>
</dbReference>
<dbReference type="InterPro" id="IPR006091">
    <property type="entry name" value="Acyl-CoA_Oxase/DH_mid-dom"/>
</dbReference>
<dbReference type="Gene3D" id="1.10.540.10">
    <property type="entry name" value="Acyl-CoA dehydrogenase/oxidase, N-terminal domain"/>
    <property type="match status" value="1"/>
</dbReference>
<sequence length="406" mass="44725">MSVPIDDAVNDSRRGDYLEDVALYRHDFRQYLRTLDCADQWRSAASMTAEDGLAHDATVMARLNADGWNRYGWPESAGGHGGNEIYRAVYFEELGYAMLPIPAQAWTLEVMGPAVLKFAPALAAEFLPGYLRGAEWWGQGFSEPESGSDLASLRTRATDDGSGDFVVNGQKIWTSQGSTAKRLCVLVRTGASDSRHRGLSMLLIDTDAPGMTVRPIALASGRRELSEVFFDDVRVPRERLVGDVDAGWAVTMFLMQYERGMYGYAVLNKVLTELGRLREYMVTRGASTSQRERFARVYVDVIAAQARAATTVRKLAAGEPVGADSSIDKLLFSRAERDVNDLLLDVARDHMMVGARAGVGQEAELDTARAEWWYSRAATIMGGTAEVQRGIIADHLLGLPKERRAS</sequence>
<evidence type="ECO:0000256" key="6">
    <source>
        <dbReference type="RuleBase" id="RU362125"/>
    </source>
</evidence>
<feature type="domain" description="Acyl-CoA oxidase/dehydrogenase middle" evidence="8">
    <location>
        <begin position="140"/>
        <end position="233"/>
    </location>
</feature>
<dbReference type="Gene3D" id="2.40.110.10">
    <property type="entry name" value="Butyryl-CoA Dehydrogenase, subunit A, domain 2"/>
    <property type="match status" value="1"/>
</dbReference>
<keyword evidence="11" id="KW-1185">Reference proteome</keyword>
<dbReference type="SUPFAM" id="SSF56645">
    <property type="entry name" value="Acyl-CoA dehydrogenase NM domain-like"/>
    <property type="match status" value="1"/>
</dbReference>
<dbReference type="PANTHER" id="PTHR43292">
    <property type="entry name" value="ACYL-COA DEHYDROGENASE"/>
    <property type="match status" value="1"/>
</dbReference>
<organism evidence="10 11">
    <name type="scientific">Mycobacterium deserti</name>
    <dbReference type="NCBI Taxonomy" id="2978347"/>
    <lineage>
        <taxon>Bacteria</taxon>
        <taxon>Bacillati</taxon>
        <taxon>Actinomycetota</taxon>
        <taxon>Actinomycetes</taxon>
        <taxon>Mycobacteriales</taxon>
        <taxon>Mycobacteriaceae</taxon>
        <taxon>Mycobacterium</taxon>
    </lineage>
</organism>